<keyword evidence="1" id="KW-1133">Transmembrane helix</keyword>
<feature type="transmembrane region" description="Helical" evidence="1">
    <location>
        <begin position="46"/>
        <end position="64"/>
    </location>
</feature>
<dbReference type="NCBIfam" id="TIGR02327">
    <property type="entry name" value="int_mem_ywzB"/>
    <property type="match status" value="1"/>
</dbReference>
<sequence>MLQSLGIEAVIGMFSHVLFIILTWRAMQGLRLEAIIRKGSVVEARIIYLLIAIAIGTSVSRFFLDFLKWSQQLNYLFQ</sequence>
<reference evidence="2 3" key="1">
    <citation type="submission" date="2019-03" db="EMBL/GenBank/DDBJ databases">
        <title>Genomic Encyclopedia of Type Strains, Phase IV (KMG-IV): sequencing the most valuable type-strain genomes for metagenomic binning, comparative biology and taxonomic classification.</title>
        <authorList>
            <person name="Goeker M."/>
        </authorList>
    </citation>
    <scope>NUCLEOTIDE SEQUENCE [LARGE SCALE GENOMIC DNA]</scope>
    <source>
        <strain evidence="2 3">DSM 25894</strain>
    </source>
</reference>
<evidence type="ECO:0000313" key="2">
    <source>
        <dbReference type="EMBL" id="TCT26424.1"/>
    </source>
</evidence>
<gene>
    <name evidence="2" type="ORF">EDD68_102126</name>
</gene>
<feature type="transmembrane region" description="Helical" evidence="1">
    <location>
        <begin position="6"/>
        <end position="25"/>
    </location>
</feature>
<name>A0A4R3NAC5_9BACI</name>
<keyword evidence="1" id="KW-0472">Membrane</keyword>
<evidence type="ECO:0000313" key="3">
    <source>
        <dbReference type="Proteomes" id="UP000294650"/>
    </source>
</evidence>
<keyword evidence="3" id="KW-1185">Reference proteome</keyword>
<dbReference type="RefSeq" id="WP_132370781.1">
    <property type="nucleotide sequence ID" value="NZ_SMAN01000002.1"/>
</dbReference>
<dbReference type="AlphaFoldDB" id="A0A4R3NAC5"/>
<comment type="caution">
    <text evidence="2">The sequence shown here is derived from an EMBL/GenBank/DDBJ whole genome shotgun (WGS) entry which is preliminary data.</text>
</comment>
<protein>
    <submittedName>
        <fullName evidence="2">Putative integral membrane protein (TIGR02327 family)</fullName>
    </submittedName>
</protein>
<dbReference type="InterPro" id="IPR009526">
    <property type="entry name" value="DUF1146"/>
</dbReference>
<dbReference type="Proteomes" id="UP000294650">
    <property type="component" value="Unassembled WGS sequence"/>
</dbReference>
<dbReference type="EMBL" id="SMAN01000002">
    <property type="protein sequence ID" value="TCT26424.1"/>
    <property type="molecule type" value="Genomic_DNA"/>
</dbReference>
<accession>A0A4R3NAC5</accession>
<evidence type="ECO:0000256" key="1">
    <source>
        <dbReference type="SAM" id="Phobius"/>
    </source>
</evidence>
<dbReference type="OrthoDB" id="1651016at2"/>
<organism evidence="2 3">
    <name type="scientific">Melghiribacillus thermohalophilus</name>
    <dbReference type="NCBI Taxonomy" id="1324956"/>
    <lineage>
        <taxon>Bacteria</taxon>
        <taxon>Bacillati</taxon>
        <taxon>Bacillota</taxon>
        <taxon>Bacilli</taxon>
        <taxon>Bacillales</taxon>
        <taxon>Bacillaceae</taxon>
        <taxon>Melghiribacillus</taxon>
    </lineage>
</organism>
<keyword evidence="1" id="KW-0812">Transmembrane</keyword>
<proteinExistence type="predicted"/>
<dbReference type="Pfam" id="PF06612">
    <property type="entry name" value="DUF1146"/>
    <property type="match status" value="1"/>
</dbReference>